<organism evidence="1 2">
    <name type="scientific">Engystomops pustulosus</name>
    <name type="common">Tungara frog</name>
    <name type="synonym">Physalaemus pustulosus</name>
    <dbReference type="NCBI Taxonomy" id="76066"/>
    <lineage>
        <taxon>Eukaryota</taxon>
        <taxon>Metazoa</taxon>
        <taxon>Chordata</taxon>
        <taxon>Craniata</taxon>
        <taxon>Vertebrata</taxon>
        <taxon>Euteleostomi</taxon>
        <taxon>Amphibia</taxon>
        <taxon>Batrachia</taxon>
        <taxon>Anura</taxon>
        <taxon>Neobatrachia</taxon>
        <taxon>Hyloidea</taxon>
        <taxon>Leptodactylidae</taxon>
        <taxon>Leiuperinae</taxon>
        <taxon>Engystomops</taxon>
    </lineage>
</organism>
<reference evidence="1" key="1">
    <citation type="thesis" date="2020" institute="ProQuest LLC" country="789 East Eisenhower Parkway, Ann Arbor, MI, USA">
        <title>Comparative Genomics and Chromosome Evolution.</title>
        <authorList>
            <person name="Mudd A.B."/>
        </authorList>
    </citation>
    <scope>NUCLEOTIDE SEQUENCE</scope>
    <source>
        <strain evidence="1">237g6f4</strain>
        <tissue evidence="1">Blood</tissue>
    </source>
</reference>
<comment type="caution">
    <text evidence="1">The sequence shown here is derived from an EMBL/GenBank/DDBJ whole genome shotgun (WGS) entry which is preliminary data.</text>
</comment>
<dbReference type="AlphaFoldDB" id="A0AAV6Z148"/>
<evidence type="ECO:0000313" key="1">
    <source>
        <dbReference type="EMBL" id="KAG8543324.1"/>
    </source>
</evidence>
<dbReference type="EMBL" id="WNYA01003580">
    <property type="protein sequence ID" value="KAG8543324.1"/>
    <property type="molecule type" value="Genomic_DNA"/>
</dbReference>
<name>A0AAV6Z148_ENGPU</name>
<protein>
    <submittedName>
        <fullName evidence="1">Uncharacterized protein</fullName>
    </submittedName>
</protein>
<accession>A0AAV6Z148</accession>
<evidence type="ECO:0000313" key="2">
    <source>
        <dbReference type="Proteomes" id="UP000824782"/>
    </source>
</evidence>
<dbReference type="Proteomes" id="UP000824782">
    <property type="component" value="Unassembled WGS sequence"/>
</dbReference>
<sequence length="83" mass="9523">MICRGTGSSPSTSEAQDSASDLILLSAGRKWISRLKREKNSDQWAYLGFRRCWAVWRYKRFLCTHTRDGEHPPVDTAIPPEQV</sequence>
<gene>
    <name evidence="1" type="ORF">GDO81_024928</name>
</gene>
<proteinExistence type="predicted"/>
<keyword evidence="2" id="KW-1185">Reference proteome</keyword>